<dbReference type="EC" id="6.2.1.22" evidence="3"/>
<dbReference type="GO" id="GO:0005524">
    <property type="term" value="F:ATP binding"/>
    <property type="evidence" value="ECO:0007669"/>
    <property type="project" value="UniProtKB-UniRule"/>
</dbReference>
<evidence type="ECO:0000259" key="4">
    <source>
        <dbReference type="PROSITE" id="PS51186"/>
    </source>
</evidence>
<dbReference type="SUPFAM" id="SSF55729">
    <property type="entry name" value="Acyl-CoA N-acyltransferases (Nat)"/>
    <property type="match status" value="1"/>
</dbReference>
<dbReference type="GO" id="GO:0016747">
    <property type="term" value="F:acyltransferase activity, transferring groups other than amino-acyl groups"/>
    <property type="evidence" value="ECO:0007669"/>
    <property type="project" value="InterPro"/>
</dbReference>
<comment type="caution">
    <text evidence="5">The sequence shown here is derived from an EMBL/GenBank/DDBJ whole genome shotgun (WGS) entry which is preliminary data.</text>
</comment>
<name>A0A9D0Z179_9FIRM</name>
<dbReference type="SMART" id="SM00764">
    <property type="entry name" value="Citrate_ly_lig"/>
    <property type="match status" value="1"/>
</dbReference>
<evidence type="ECO:0000313" key="6">
    <source>
        <dbReference type="Proteomes" id="UP000886796"/>
    </source>
</evidence>
<dbReference type="AlphaFoldDB" id="A0A9D0Z179"/>
<dbReference type="PANTHER" id="PTHR40599:SF1">
    <property type="entry name" value="[CITRATE [PRO-3S]-LYASE] LIGASE"/>
    <property type="match status" value="1"/>
</dbReference>
<comment type="catalytic activity">
    <reaction evidence="3">
        <text>holo-[citrate lyase ACP] + acetate + ATP = acetyl-[citrate lyase ACP] + AMP + diphosphate</text>
        <dbReference type="Rhea" id="RHEA:23788"/>
        <dbReference type="Rhea" id="RHEA-COMP:10158"/>
        <dbReference type="Rhea" id="RHEA-COMP:13710"/>
        <dbReference type="ChEBI" id="CHEBI:30089"/>
        <dbReference type="ChEBI" id="CHEBI:30616"/>
        <dbReference type="ChEBI" id="CHEBI:33019"/>
        <dbReference type="ChEBI" id="CHEBI:82683"/>
        <dbReference type="ChEBI" id="CHEBI:137976"/>
        <dbReference type="ChEBI" id="CHEBI:456215"/>
        <dbReference type="EC" id="6.2.1.22"/>
    </reaction>
</comment>
<dbReference type="InterPro" id="IPR013166">
    <property type="entry name" value="Citrate_lyase_ligase_C"/>
</dbReference>
<comment type="function">
    <text evidence="3">Acetylation of prosthetic group (2-(5''-phosphoribosyl)-3'-dephosphocoenzyme-A) of the gamma subunit of citrate lyase.</text>
</comment>
<dbReference type="InterPro" id="IPR014729">
    <property type="entry name" value="Rossmann-like_a/b/a_fold"/>
</dbReference>
<reference evidence="5" key="2">
    <citation type="journal article" date="2021" name="PeerJ">
        <title>Extensive microbial diversity within the chicken gut microbiome revealed by metagenomics and culture.</title>
        <authorList>
            <person name="Gilroy R."/>
            <person name="Ravi A."/>
            <person name="Getino M."/>
            <person name="Pursley I."/>
            <person name="Horton D.L."/>
            <person name="Alikhan N.F."/>
            <person name="Baker D."/>
            <person name="Gharbi K."/>
            <person name="Hall N."/>
            <person name="Watson M."/>
            <person name="Adriaenssens E.M."/>
            <person name="Foster-Nyarko E."/>
            <person name="Jarju S."/>
            <person name="Secka A."/>
            <person name="Antonio M."/>
            <person name="Oren A."/>
            <person name="Chaudhuri R.R."/>
            <person name="La Ragione R."/>
            <person name="Hildebrand F."/>
            <person name="Pallen M.J."/>
        </authorList>
    </citation>
    <scope>NUCLEOTIDE SEQUENCE</scope>
    <source>
        <strain evidence="5">13361</strain>
    </source>
</reference>
<dbReference type="Pfam" id="PF08218">
    <property type="entry name" value="Citrate_ly_lig"/>
    <property type="match status" value="1"/>
</dbReference>
<dbReference type="SUPFAM" id="SSF52374">
    <property type="entry name" value="Nucleotidylyl transferase"/>
    <property type="match status" value="1"/>
</dbReference>
<protein>
    <recommendedName>
        <fullName evidence="3">[Citrate [pro-3S]-lyase] ligase</fullName>
        <ecNumber evidence="3">6.2.1.22</ecNumber>
    </recommendedName>
</protein>
<keyword evidence="1 3" id="KW-0547">Nucleotide-binding</keyword>
<dbReference type="InterPro" id="IPR000182">
    <property type="entry name" value="GNAT_dom"/>
</dbReference>
<feature type="domain" description="N-acetyltransferase" evidence="4">
    <location>
        <begin position="1"/>
        <end position="126"/>
    </location>
</feature>
<dbReference type="Gene3D" id="3.40.630.30">
    <property type="match status" value="1"/>
</dbReference>
<dbReference type="NCBIfam" id="TIGR00124">
    <property type="entry name" value="cit_ly_ligase"/>
    <property type="match status" value="1"/>
</dbReference>
<dbReference type="PANTHER" id="PTHR40599">
    <property type="entry name" value="[CITRATE [PRO-3S]-LYASE] LIGASE"/>
    <property type="match status" value="1"/>
</dbReference>
<keyword evidence="2 3" id="KW-0067">ATP-binding</keyword>
<evidence type="ECO:0000313" key="5">
    <source>
        <dbReference type="EMBL" id="HIQ67044.1"/>
    </source>
</evidence>
<evidence type="ECO:0000256" key="1">
    <source>
        <dbReference type="ARBA" id="ARBA00022741"/>
    </source>
</evidence>
<sequence length="346" mass="38873">MYETVEAISPRSRDHKQVEALLHQEGIRLDGNLDYTCGIFDDEGELIATGSCFENTLRCLAVSSRHQGEGLLNRIVSHLTDYQAARGNFRLFLYTKVTSAKFLSDLGYYEIARVPEKLVFMENRRSGFSDYCARLAETRREGDRIAAVVMNANPFTRGHRHLVEQAARENDVVHLFVLSQEAGPIPFRVRKQLVVEGVADLPNVICHDSDAYIISSATFPSYFLKDEEDVVRTQAALDLAVFGKIAGTLGIQRRYVGEEPTSRTTQLYNEVMAQTMPRMGLECRIIPRLETQGKVISASTVRQAIHDGQLEAVRSMLPESTYRYFAGAEGARTVEALRQATDLIHH</sequence>
<evidence type="ECO:0000256" key="2">
    <source>
        <dbReference type="ARBA" id="ARBA00022840"/>
    </source>
</evidence>
<dbReference type="InterPro" id="IPR016181">
    <property type="entry name" value="Acyl_CoA_acyltransferase"/>
</dbReference>
<organism evidence="5 6">
    <name type="scientific">Candidatus Faecousia excrementigallinarum</name>
    <dbReference type="NCBI Taxonomy" id="2840806"/>
    <lineage>
        <taxon>Bacteria</taxon>
        <taxon>Bacillati</taxon>
        <taxon>Bacillota</taxon>
        <taxon>Clostridia</taxon>
        <taxon>Eubacteriales</taxon>
        <taxon>Oscillospiraceae</taxon>
        <taxon>Faecousia</taxon>
    </lineage>
</organism>
<accession>A0A9D0Z179</accession>
<dbReference type="InterPro" id="IPR005216">
    <property type="entry name" value="Citrate_lyase_ligase"/>
</dbReference>
<dbReference type="PIRSF" id="PIRSF005751">
    <property type="entry name" value="Acet_citr_lig"/>
    <property type="match status" value="1"/>
</dbReference>
<reference evidence="5" key="1">
    <citation type="submission" date="2020-10" db="EMBL/GenBank/DDBJ databases">
        <authorList>
            <person name="Gilroy R."/>
        </authorList>
    </citation>
    <scope>NUCLEOTIDE SEQUENCE</scope>
    <source>
        <strain evidence="5">13361</strain>
    </source>
</reference>
<dbReference type="GO" id="GO:0008771">
    <property type="term" value="F:[citrate (pro-3S)-lyase] ligase activity"/>
    <property type="evidence" value="ECO:0007669"/>
    <property type="project" value="UniProtKB-EC"/>
</dbReference>
<dbReference type="CDD" id="cd02169">
    <property type="entry name" value="Citrate_lyase_ligase"/>
    <property type="match status" value="1"/>
</dbReference>
<dbReference type="Proteomes" id="UP000886796">
    <property type="component" value="Unassembled WGS sequence"/>
</dbReference>
<gene>
    <name evidence="5" type="primary">citC</name>
    <name evidence="5" type="ORF">IAB74_00855</name>
</gene>
<dbReference type="EMBL" id="DVFK01000012">
    <property type="protein sequence ID" value="HIQ67044.1"/>
    <property type="molecule type" value="Genomic_DNA"/>
</dbReference>
<evidence type="ECO:0000256" key="3">
    <source>
        <dbReference type="PIRNR" id="PIRNR005751"/>
    </source>
</evidence>
<dbReference type="Gene3D" id="3.40.50.620">
    <property type="entry name" value="HUPs"/>
    <property type="match status" value="1"/>
</dbReference>
<dbReference type="PROSITE" id="PS51186">
    <property type="entry name" value="GNAT"/>
    <property type="match status" value="1"/>
</dbReference>
<keyword evidence="3 5" id="KW-0436">Ligase</keyword>
<proteinExistence type="predicted"/>